<evidence type="ECO:0000259" key="11">
    <source>
        <dbReference type="PROSITE" id="PS50011"/>
    </source>
</evidence>
<dbReference type="PANTHER" id="PTHR24363:SF0">
    <property type="entry name" value="SERINE_THREONINE KINASE LIKE DOMAIN CONTAINING 1"/>
    <property type="match status" value="1"/>
</dbReference>
<keyword evidence="13" id="KW-1185">Reference proteome</keyword>
<reference evidence="12 13" key="1">
    <citation type="journal article" date="2020" name="ISME J.">
        <title>Comparative genomics reveals insights into cyanobacterial evolution and habitat adaptation.</title>
        <authorList>
            <person name="Chen M.Y."/>
            <person name="Teng W.K."/>
            <person name="Zhao L."/>
            <person name="Hu C.X."/>
            <person name="Zhou Y.K."/>
            <person name="Han B.P."/>
            <person name="Song L.R."/>
            <person name="Shu W.S."/>
        </authorList>
    </citation>
    <scope>NUCLEOTIDE SEQUENCE [LARGE SCALE GENOMIC DNA]</scope>
    <source>
        <strain evidence="12 13">FACHB-1040</strain>
    </source>
</reference>
<evidence type="ECO:0000313" key="12">
    <source>
        <dbReference type="EMBL" id="MBD2280875.1"/>
    </source>
</evidence>
<evidence type="ECO:0000256" key="10">
    <source>
        <dbReference type="SAM" id="MobiDB-lite"/>
    </source>
</evidence>
<keyword evidence="4 9" id="KW-0547">Nucleotide-binding</keyword>
<comment type="catalytic activity">
    <reaction evidence="7">
        <text>L-threonyl-[protein] + ATP = O-phospho-L-threonyl-[protein] + ADP + H(+)</text>
        <dbReference type="Rhea" id="RHEA:46608"/>
        <dbReference type="Rhea" id="RHEA-COMP:11060"/>
        <dbReference type="Rhea" id="RHEA-COMP:11605"/>
        <dbReference type="ChEBI" id="CHEBI:15378"/>
        <dbReference type="ChEBI" id="CHEBI:30013"/>
        <dbReference type="ChEBI" id="CHEBI:30616"/>
        <dbReference type="ChEBI" id="CHEBI:61977"/>
        <dbReference type="ChEBI" id="CHEBI:456216"/>
        <dbReference type="EC" id="2.7.11.1"/>
    </reaction>
</comment>
<feature type="domain" description="Protein kinase" evidence="11">
    <location>
        <begin position="47"/>
        <end position="350"/>
    </location>
</feature>
<name>A0ABR8C283_APHFL</name>
<dbReference type="InterPro" id="IPR017441">
    <property type="entry name" value="Protein_kinase_ATP_BS"/>
</dbReference>
<dbReference type="InterPro" id="IPR008266">
    <property type="entry name" value="Tyr_kinase_AS"/>
</dbReference>
<dbReference type="PANTHER" id="PTHR24363">
    <property type="entry name" value="SERINE/THREONINE PROTEIN KINASE"/>
    <property type="match status" value="1"/>
</dbReference>
<dbReference type="Gene3D" id="1.10.510.10">
    <property type="entry name" value="Transferase(Phosphotransferase) domain 1"/>
    <property type="match status" value="1"/>
</dbReference>
<dbReference type="InterPro" id="IPR011009">
    <property type="entry name" value="Kinase-like_dom_sf"/>
</dbReference>
<keyword evidence="5 12" id="KW-0418">Kinase</keyword>
<dbReference type="GO" id="GO:0004674">
    <property type="term" value="F:protein serine/threonine kinase activity"/>
    <property type="evidence" value="ECO:0007669"/>
    <property type="project" value="UniProtKB-KW"/>
</dbReference>
<evidence type="ECO:0000256" key="2">
    <source>
        <dbReference type="ARBA" id="ARBA00022527"/>
    </source>
</evidence>
<evidence type="ECO:0000256" key="7">
    <source>
        <dbReference type="ARBA" id="ARBA00047899"/>
    </source>
</evidence>
<evidence type="ECO:0000256" key="4">
    <source>
        <dbReference type="ARBA" id="ARBA00022741"/>
    </source>
</evidence>
<proteinExistence type="predicted"/>
<evidence type="ECO:0000256" key="3">
    <source>
        <dbReference type="ARBA" id="ARBA00022679"/>
    </source>
</evidence>
<dbReference type="PROSITE" id="PS00107">
    <property type="entry name" value="PROTEIN_KINASE_ATP"/>
    <property type="match status" value="1"/>
</dbReference>
<accession>A0ABR8C283</accession>
<protein>
    <recommendedName>
        <fullName evidence="1">non-specific serine/threonine protein kinase</fullName>
        <ecNumber evidence="1">2.7.11.1</ecNumber>
    </recommendedName>
</protein>
<dbReference type="CDD" id="cd14014">
    <property type="entry name" value="STKc_PknB_like"/>
    <property type="match status" value="1"/>
</dbReference>
<feature type="binding site" evidence="9">
    <location>
        <position position="77"/>
    </location>
    <ligand>
        <name>ATP</name>
        <dbReference type="ChEBI" id="CHEBI:30616"/>
    </ligand>
</feature>
<evidence type="ECO:0000313" key="13">
    <source>
        <dbReference type="Proteomes" id="UP000606721"/>
    </source>
</evidence>
<dbReference type="PROSITE" id="PS00109">
    <property type="entry name" value="PROTEIN_KINASE_TYR"/>
    <property type="match status" value="1"/>
</dbReference>
<keyword evidence="6 9" id="KW-0067">ATP-binding</keyword>
<feature type="region of interest" description="Disordered" evidence="10">
    <location>
        <begin position="668"/>
        <end position="692"/>
    </location>
</feature>
<dbReference type="Proteomes" id="UP000606721">
    <property type="component" value="Unassembled WGS sequence"/>
</dbReference>
<dbReference type="EMBL" id="JACJQT010000078">
    <property type="protein sequence ID" value="MBD2280875.1"/>
    <property type="molecule type" value="Genomic_DNA"/>
</dbReference>
<gene>
    <name evidence="12" type="ORF">H6F99_22135</name>
</gene>
<evidence type="ECO:0000256" key="8">
    <source>
        <dbReference type="ARBA" id="ARBA00048679"/>
    </source>
</evidence>
<evidence type="ECO:0000256" key="9">
    <source>
        <dbReference type="PROSITE-ProRule" id="PRU10141"/>
    </source>
</evidence>
<feature type="compositionally biased region" description="Low complexity" evidence="10">
    <location>
        <begin position="680"/>
        <end position="692"/>
    </location>
</feature>
<feature type="compositionally biased region" description="Polar residues" evidence="10">
    <location>
        <begin position="408"/>
        <end position="419"/>
    </location>
</feature>
<dbReference type="RefSeq" id="WP_190384247.1">
    <property type="nucleotide sequence ID" value="NZ_JACJQT010000078.1"/>
</dbReference>
<dbReference type="Pfam" id="PF00069">
    <property type="entry name" value="Pkinase"/>
    <property type="match status" value="1"/>
</dbReference>
<evidence type="ECO:0000256" key="5">
    <source>
        <dbReference type="ARBA" id="ARBA00022777"/>
    </source>
</evidence>
<organism evidence="12 13">
    <name type="scientific">Aphanizomenon flos-aquae FACHB-1040</name>
    <dbReference type="NCBI Taxonomy" id="2692887"/>
    <lineage>
        <taxon>Bacteria</taxon>
        <taxon>Bacillati</taxon>
        <taxon>Cyanobacteriota</taxon>
        <taxon>Cyanophyceae</taxon>
        <taxon>Nostocales</taxon>
        <taxon>Aphanizomenonaceae</taxon>
        <taxon>Aphanizomenon</taxon>
    </lineage>
</organism>
<comment type="catalytic activity">
    <reaction evidence="8">
        <text>L-seryl-[protein] + ATP = O-phospho-L-seryl-[protein] + ADP + H(+)</text>
        <dbReference type="Rhea" id="RHEA:17989"/>
        <dbReference type="Rhea" id="RHEA-COMP:9863"/>
        <dbReference type="Rhea" id="RHEA-COMP:11604"/>
        <dbReference type="ChEBI" id="CHEBI:15378"/>
        <dbReference type="ChEBI" id="CHEBI:29999"/>
        <dbReference type="ChEBI" id="CHEBI:30616"/>
        <dbReference type="ChEBI" id="CHEBI:83421"/>
        <dbReference type="ChEBI" id="CHEBI:456216"/>
        <dbReference type="EC" id="2.7.11.1"/>
    </reaction>
</comment>
<sequence length="692" mass="77497">MTNIYCSQGHKNPSGSRFCLQCGDRIGSVLTSRNQGIQAGQTLGDRYVIIRQIGQGGFGKTYLAEDLNRFREACVLKEFFPQVQTPYIVQKAEELFQREASVLYKLQHPQIPRFRELLRINLQGKESLFLVQDYIDGETYNSLLNSRQKQGLKFTEIEIRQLLQQILPVLEYIHALGVIHRDISPDNLMLRSSDKLPVLIDFGGVKQVAATVASQYYQTGGIASPTNGTLLGKIGFAPPEQMQTGMVSTHSDLYALAVTTLVLLTGKQPQELIDTYNCSWQWRREISLSSALGQIIDKMLSPIASDAYGGLHQRYQTARQLLQVLNPQSVSYPQTQPPTSATVAISPPKIPVPEPVMIPTPPQPGIWTGKNVLILVFFLTIGSYLYWQKLKTPTNNLQGNNPIILPSPHSTETAKTEVTFSPEERQRKQKLSDRREELDINYQFYVKLVNQLFREKYPNLKGRILSDNPEDENLRAEWDKTAAEVLEKLTAITADSRRQLGNYTGDERATWKAQINQINVGSRSLYDLGDAAFFSEFPEQKSKSFINQPIGQVWYAFVNDQLNAILDKSILETIVFPEGTTGKTVSGTLQPGKGKVFIVGLAKDQNMEVKLEANSKVLLSIYSPSGKNPLLQDSQTRTISATLPEKGFYEFVVVSTASESVDYQLTLTAENPPEPEPTEEPTLTETPTPENN</sequence>
<feature type="region of interest" description="Disordered" evidence="10">
    <location>
        <begin position="402"/>
        <end position="433"/>
    </location>
</feature>
<comment type="caution">
    <text evidence="12">The sequence shown here is derived from an EMBL/GenBank/DDBJ whole genome shotgun (WGS) entry which is preliminary data.</text>
</comment>
<evidence type="ECO:0000256" key="6">
    <source>
        <dbReference type="ARBA" id="ARBA00022840"/>
    </source>
</evidence>
<dbReference type="Gene3D" id="3.30.200.20">
    <property type="entry name" value="Phosphorylase Kinase, domain 1"/>
    <property type="match status" value="1"/>
</dbReference>
<evidence type="ECO:0000256" key="1">
    <source>
        <dbReference type="ARBA" id="ARBA00012513"/>
    </source>
</evidence>
<dbReference type="SUPFAM" id="SSF56112">
    <property type="entry name" value="Protein kinase-like (PK-like)"/>
    <property type="match status" value="1"/>
</dbReference>
<dbReference type="InterPro" id="IPR000719">
    <property type="entry name" value="Prot_kinase_dom"/>
</dbReference>
<dbReference type="EC" id="2.7.11.1" evidence="1"/>
<keyword evidence="2 12" id="KW-0723">Serine/threonine-protein kinase</keyword>
<feature type="compositionally biased region" description="Basic and acidic residues" evidence="10">
    <location>
        <begin position="422"/>
        <end position="433"/>
    </location>
</feature>
<keyword evidence="3" id="KW-0808">Transferase</keyword>
<dbReference type="Gene3D" id="2.60.120.380">
    <property type="match status" value="1"/>
</dbReference>
<dbReference type="PROSITE" id="PS50011">
    <property type="entry name" value="PROTEIN_KINASE_DOM"/>
    <property type="match status" value="1"/>
</dbReference>